<feature type="transmembrane region" description="Helical" evidence="1">
    <location>
        <begin position="102"/>
        <end position="130"/>
    </location>
</feature>
<feature type="transmembrane region" description="Helical" evidence="1">
    <location>
        <begin position="29"/>
        <end position="48"/>
    </location>
</feature>
<evidence type="ECO:0000313" key="3">
    <source>
        <dbReference type="Proteomes" id="UP000265768"/>
    </source>
</evidence>
<sequence length="335" mass="34123">MSGNRAPVAALFLLSPLVAEVLSGSTPLTGLAGLVFFIPMYGGAAVLIREISVRRDRGLPVVLLLGLAFALLEEGLVVQAIFHPQAVEAASWGAAGGRVLGAHVTFTLAVLVYHAIWSITLPILLCDLLFPGSRSRPLLGRTGLAVMAAVLLAGLTLVAVLVRVRIAPGHPTPVARSLGVALAVGVLCLIAVRFPSRGRRRPLPPGGGSGISGTAGPAAPWVISLASAAAGSAFLLALMVPIAFDPRPLPEPVSVAAAVVIAIVALAASRRAGHWSDRHRFALAGGLLPVPPAIGLVQAALHGYGTPGDRAGLVALLAATIILLIGIHAKGFSPR</sequence>
<name>A0A3A4AYN4_9ACTN</name>
<keyword evidence="1" id="KW-1133">Transmembrane helix</keyword>
<keyword evidence="1" id="KW-0812">Transmembrane</keyword>
<gene>
    <name evidence="2" type="ORF">D5H75_03085</name>
</gene>
<feature type="transmembrane region" description="Helical" evidence="1">
    <location>
        <begin position="281"/>
        <end position="305"/>
    </location>
</feature>
<dbReference type="RefSeq" id="WP_119924755.1">
    <property type="nucleotide sequence ID" value="NZ_QZEY01000001.1"/>
</dbReference>
<dbReference type="AlphaFoldDB" id="A0A3A4AYN4"/>
<feature type="transmembrane region" description="Helical" evidence="1">
    <location>
        <begin position="60"/>
        <end position="82"/>
    </location>
</feature>
<keyword evidence="3" id="KW-1185">Reference proteome</keyword>
<dbReference type="EMBL" id="QZEY01000001">
    <property type="protein sequence ID" value="RJL35782.1"/>
    <property type="molecule type" value="Genomic_DNA"/>
</dbReference>
<organism evidence="2 3">
    <name type="scientific">Bailinhaonella thermotolerans</name>
    <dbReference type="NCBI Taxonomy" id="1070861"/>
    <lineage>
        <taxon>Bacteria</taxon>
        <taxon>Bacillati</taxon>
        <taxon>Actinomycetota</taxon>
        <taxon>Actinomycetes</taxon>
        <taxon>Streptosporangiales</taxon>
        <taxon>Streptosporangiaceae</taxon>
        <taxon>Bailinhaonella</taxon>
    </lineage>
</organism>
<feature type="transmembrane region" description="Helical" evidence="1">
    <location>
        <begin position="142"/>
        <end position="162"/>
    </location>
</feature>
<proteinExistence type="predicted"/>
<evidence type="ECO:0000313" key="2">
    <source>
        <dbReference type="EMBL" id="RJL35782.1"/>
    </source>
</evidence>
<evidence type="ECO:0000256" key="1">
    <source>
        <dbReference type="SAM" id="Phobius"/>
    </source>
</evidence>
<reference evidence="2 3" key="1">
    <citation type="submission" date="2018-09" db="EMBL/GenBank/DDBJ databases">
        <title>YIM 75507 draft genome.</title>
        <authorList>
            <person name="Tang S."/>
            <person name="Feng Y."/>
        </authorList>
    </citation>
    <scope>NUCLEOTIDE SEQUENCE [LARGE SCALE GENOMIC DNA]</scope>
    <source>
        <strain evidence="2 3">YIM 75507</strain>
    </source>
</reference>
<feature type="transmembrane region" description="Helical" evidence="1">
    <location>
        <begin position="174"/>
        <end position="192"/>
    </location>
</feature>
<accession>A0A3A4AYN4</accession>
<feature type="transmembrane region" description="Helical" evidence="1">
    <location>
        <begin position="218"/>
        <end position="240"/>
    </location>
</feature>
<dbReference type="OrthoDB" id="8478704at2"/>
<feature type="transmembrane region" description="Helical" evidence="1">
    <location>
        <begin position="252"/>
        <end position="269"/>
    </location>
</feature>
<feature type="transmembrane region" description="Helical" evidence="1">
    <location>
        <begin position="311"/>
        <end position="329"/>
    </location>
</feature>
<dbReference type="Proteomes" id="UP000265768">
    <property type="component" value="Unassembled WGS sequence"/>
</dbReference>
<keyword evidence="1" id="KW-0472">Membrane</keyword>
<comment type="caution">
    <text evidence="2">The sequence shown here is derived from an EMBL/GenBank/DDBJ whole genome shotgun (WGS) entry which is preliminary data.</text>
</comment>
<protein>
    <submittedName>
        <fullName evidence="2">Uncharacterized protein</fullName>
    </submittedName>
</protein>